<reference evidence="1" key="1">
    <citation type="submission" date="2022-02" db="EMBL/GenBank/DDBJ databases">
        <title>Crop Bioprotection Bacillus Genome Sequencing.</title>
        <authorList>
            <person name="Dunlap C."/>
        </authorList>
    </citation>
    <scope>NUCLEOTIDE SEQUENCE</scope>
    <source>
        <strain evidence="1">T20C13</strain>
    </source>
</reference>
<name>A0A9Q4EVP5_9BACI</name>
<organism evidence="1 2">
    <name type="scientific">Bacillus inaquosorum</name>
    <dbReference type="NCBI Taxonomy" id="483913"/>
    <lineage>
        <taxon>Bacteria</taxon>
        <taxon>Bacillati</taxon>
        <taxon>Bacillota</taxon>
        <taxon>Bacilli</taxon>
        <taxon>Bacillales</taxon>
        <taxon>Bacillaceae</taxon>
        <taxon>Bacillus</taxon>
    </lineage>
</organism>
<proteinExistence type="predicted"/>
<comment type="caution">
    <text evidence="1">The sequence shown here is derived from an EMBL/GenBank/DDBJ whole genome shotgun (WGS) entry which is preliminary data.</text>
</comment>
<dbReference type="EMBL" id="JALAXJ010000068">
    <property type="protein sequence ID" value="MCY9231827.1"/>
    <property type="molecule type" value="Genomic_DNA"/>
</dbReference>
<evidence type="ECO:0000313" key="2">
    <source>
        <dbReference type="Proteomes" id="UP001066278"/>
    </source>
</evidence>
<dbReference type="Proteomes" id="UP001066278">
    <property type="component" value="Unassembled WGS sequence"/>
</dbReference>
<keyword evidence="1" id="KW-0406">Ion transport</keyword>
<protein>
    <submittedName>
        <fullName evidence="1">Two pore domain potassium channel family protein</fullName>
    </submittedName>
</protein>
<keyword evidence="1" id="KW-0813">Transport</keyword>
<sequence length="69" mass="7824">KNYLDTVHTAYIHPAEQAPPEPDITKLQESGIPTLSKQTFQTAINSLKERRQLLLGIVQAGARKWPERE</sequence>
<accession>A0A9Q4EVP5</accession>
<evidence type="ECO:0000313" key="1">
    <source>
        <dbReference type="EMBL" id="MCY9231827.1"/>
    </source>
</evidence>
<feature type="non-terminal residue" evidence="1">
    <location>
        <position position="1"/>
    </location>
</feature>
<gene>
    <name evidence="1" type="ORF">MOE99_21310</name>
</gene>
<dbReference type="AlphaFoldDB" id="A0A9Q4EVP5"/>
<dbReference type="GO" id="GO:0034220">
    <property type="term" value="P:monoatomic ion transmembrane transport"/>
    <property type="evidence" value="ECO:0007669"/>
    <property type="project" value="UniProtKB-KW"/>
</dbReference>
<keyword evidence="1" id="KW-0407">Ion channel</keyword>